<feature type="compositionally biased region" description="Basic and acidic residues" evidence="6">
    <location>
        <begin position="218"/>
        <end position="229"/>
    </location>
</feature>
<keyword evidence="3" id="KW-0677">Repeat</keyword>
<name>A0A2L2YG83_PARTP</name>
<dbReference type="OrthoDB" id="6262491at2759"/>
<dbReference type="GO" id="GO:0034274">
    <property type="term" value="C:Atg12-Atg5-Atg16 complex"/>
    <property type="evidence" value="ECO:0007669"/>
    <property type="project" value="TreeGrafter"/>
</dbReference>
<keyword evidence="5" id="KW-0175">Coiled coil</keyword>
<evidence type="ECO:0000256" key="4">
    <source>
        <dbReference type="PROSITE-ProRule" id="PRU00221"/>
    </source>
</evidence>
<dbReference type="PANTHER" id="PTHR19878">
    <property type="entry name" value="AUTOPHAGY PROTEIN 16-LIKE"/>
    <property type="match status" value="1"/>
</dbReference>
<dbReference type="Pfam" id="PF00400">
    <property type="entry name" value="WD40"/>
    <property type="match status" value="5"/>
</dbReference>
<dbReference type="AlphaFoldDB" id="A0A2L2YG83"/>
<dbReference type="SMART" id="SM00320">
    <property type="entry name" value="WD40"/>
    <property type="match status" value="7"/>
</dbReference>
<dbReference type="GO" id="GO:0000421">
    <property type="term" value="C:autophagosome membrane"/>
    <property type="evidence" value="ECO:0007669"/>
    <property type="project" value="TreeGrafter"/>
</dbReference>
<evidence type="ECO:0000256" key="3">
    <source>
        <dbReference type="ARBA" id="ARBA00022737"/>
    </source>
</evidence>
<dbReference type="PROSITE" id="PS00678">
    <property type="entry name" value="WD_REPEATS_1"/>
    <property type="match status" value="1"/>
</dbReference>
<feature type="repeat" description="WD" evidence="4">
    <location>
        <begin position="506"/>
        <end position="538"/>
    </location>
</feature>
<dbReference type="PANTHER" id="PTHR19878:SF8">
    <property type="entry name" value="AUTOPHAGY-RELATED 16, ISOFORM F"/>
    <property type="match status" value="1"/>
</dbReference>
<dbReference type="GO" id="GO:0034045">
    <property type="term" value="C:phagophore assembly site membrane"/>
    <property type="evidence" value="ECO:0007669"/>
    <property type="project" value="TreeGrafter"/>
</dbReference>
<proteinExistence type="evidence at transcript level"/>
<accession>A0A2L2YG83</accession>
<dbReference type="CDD" id="cd00200">
    <property type="entry name" value="WD40"/>
    <property type="match status" value="1"/>
</dbReference>
<dbReference type="PROSITE" id="PS50294">
    <property type="entry name" value="WD_REPEATS_REGION"/>
    <property type="match status" value="3"/>
</dbReference>
<dbReference type="InterPro" id="IPR013923">
    <property type="entry name" value="Autophagy-rel_prot_16_dom"/>
</dbReference>
<sequence length="538" mass="60709">MGSNELKSCILSQLKRRNFKEHSFQELIQYSNKLLESLDYLKKETRKIQTESIPLESLRHPEGSKLEDSNLLAKYHGLQEELKQCHIKISEFAQQVLELKNVVDEKNSLLCKLNNELENTRTELKTSNEINEKYLRQLTNMKSVLQDKIDEFDALNITFSSVENKNNDLEIEMKKLKEEILSLKSLGRSSGSSESLRSASITSALMSAANDISVGKSARNEAAEKRESSSPKSKPRQHFTSTLPSKVKHDLIAHDSEVNAVVWLPKMSCFLTGGSDRKVKFWEMCDSGIELRENIRGCNSSILSIDVDPEANLLLCASSDFASRVWTMWDFMIRHTLTGHSGKVTSSKFMSETNRIVSGSSDQTLKLWDLRQRVCIVTYGTNAPVNDVISRPSNFVISGHTDKKIRVWDPRVGNEITHLACSKAVTSLDLSRNGYLLLASERGECLKLFDLRVFKETFSLQEPGFEIACDLTRAKFSPDYKYCCCGSKNGSIYLWNVASGKLEKQLKGHNSSVTSCCWSSCGSYLASCDKNRHCLIWS</sequence>
<dbReference type="GO" id="GO:0000045">
    <property type="term" value="P:autophagosome assembly"/>
    <property type="evidence" value="ECO:0007669"/>
    <property type="project" value="InterPro"/>
</dbReference>
<dbReference type="InterPro" id="IPR019775">
    <property type="entry name" value="WD40_repeat_CS"/>
</dbReference>
<dbReference type="InterPro" id="IPR036322">
    <property type="entry name" value="WD40_repeat_dom_sf"/>
</dbReference>
<reference evidence="8" key="1">
    <citation type="journal article" date="2016" name="Mol. Ecol. Resour.">
        <title>Evaluation of the impact of RNA preservation methods of spiders for de novo transcriptome assembly.</title>
        <authorList>
            <person name="Kono N."/>
            <person name="Nakamura H."/>
            <person name="Ito Y."/>
            <person name="Tomita M."/>
            <person name="Arakawa K."/>
        </authorList>
    </citation>
    <scope>NUCLEOTIDE SEQUENCE</scope>
    <source>
        <tissue evidence="8">Whole body</tissue>
    </source>
</reference>
<dbReference type="KEGG" id="ptep:107448187"/>
<dbReference type="GeneID" id="107448187"/>
<dbReference type="RefSeq" id="XP_015918788.1">
    <property type="nucleotide sequence ID" value="XM_016063302.3"/>
</dbReference>
<evidence type="ECO:0000259" key="7">
    <source>
        <dbReference type="Pfam" id="PF08614"/>
    </source>
</evidence>
<dbReference type="EMBL" id="IAAA01022564">
    <property type="protein sequence ID" value="LAA07138.1"/>
    <property type="molecule type" value="mRNA"/>
</dbReference>
<evidence type="ECO:0000256" key="2">
    <source>
        <dbReference type="ARBA" id="ARBA00022574"/>
    </source>
</evidence>
<dbReference type="InterPro" id="IPR045160">
    <property type="entry name" value="ATG16"/>
</dbReference>
<evidence type="ECO:0000256" key="5">
    <source>
        <dbReference type="SAM" id="Coils"/>
    </source>
</evidence>
<evidence type="ECO:0000313" key="8">
    <source>
        <dbReference type="EMBL" id="LAA07138.1"/>
    </source>
</evidence>
<evidence type="ECO:0000256" key="6">
    <source>
        <dbReference type="SAM" id="MobiDB-lite"/>
    </source>
</evidence>
<dbReference type="PROSITE" id="PS50082">
    <property type="entry name" value="WD_REPEATS_2"/>
    <property type="match status" value="5"/>
</dbReference>
<feature type="repeat" description="WD" evidence="4">
    <location>
        <begin position="251"/>
        <end position="284"/>
    </location>
</feature>
<keyword evidence="2 4" id="KW-0853">WD repeat</keyword>
<dbReference type="OMA" id="IIHLYSA"/>
<dbReference type="InterPro" id="IPR015943">
    <property type="entry name" value="WD40/YVTN_repeat-like_dom_sf"/>
</dbReference>
<dbReference type="Gene3D" id="2.130.10.10">
    <property type="entry name" value="YVTN repeat-like/Quinoprotein amine dehydrogenase"/>
    <property type="match status" value="3"/>
</dbReference>
<feature type="repeat" description="WD" evidence="4">
    <location>
        <begin position="295"/>
        <end position="328"/>
    </location>
</feature>
<dbReference type="Pfam" id="PF08614">
    <property type="entry name" value="ATG16"/>
    <property type="match status" value="1"/>
</dbReference>
<feature type="coiled-coil region" evidence="5">
    <location>
        <begin position="117"/>
        <end position="186"/>
    </location>
</feature>
<dbReference type="GO" id="GO:0043495">
    <property type="term" value="F:protein-membrane adaptor activity"/>
    <property type="evidence" value="ECO:0007669"/>
    <property type="project" value="TreeGrafter"/>
</dbReference>
<organism evidence="8">
    <name type="scientific">Parasteatoda tepidariorum</name>
    <name type="common">Common house spider</name>
    <name type="synonym">Achaearanea tepidariorum</name>
    <dbReference type="NCBI Taxonomy" id="114398"/>
    <lineage>
        <taxon>Eukaryota</taxon>
        <taxon>Metazoa</taxon>
        <taxon>Ecdysozoa</taxon>
        <taxon>Arthropoda</taxon>
        <taxon>Chelicerata</taxon>
        <taxon>Arachnida</taxon>
        <taxon>Araneae</taxon>
        <taxon>Araneomorphae</taxon>
        <taxon>Entelegynae</taxon>
        <taxon>Araneoidea</taxon>
        <taxon>Theridiidae</taxon>
        <taxon>Parasteatoda</taxon>
    </lineage>
</organism>
<feature type="repeat" description="WD" evidence="4">
    <location>
        <begin position="378"/>
        <end position="418"/>
    </location>
</feature>
<evidence type="ECO:0000256" key="1">
    <source>
        <dbReference type="ARBA" id="ARBA00009271"/>
    </source>
</evidence>
<feature type="domain" description="Autophagy-related protein 16" evidence="7">
    <location>
        <begin position="10"/>
        <end position="176"/>
    </location>
</feature>
<protein>
    <submittedName>
        <fullName evidence="8">Autophagy-related protein 16-1</fullName>
    </submittedName>
</protein>
<feature type="repeat" description="WD" evidence="4">
    <location>
        <begin position="337"/>
        <end position="378"/>
    </location>
</feature>
<dbReference type="SUPFAM" id="SSF50978">
    <property type="entry name" value="WD40 repeat-like"/>
    <property type="match status" value="1"/>
</dbReference>
<comment type="similarity">
    <text evidence="1">Belongs to the WD repeat ATG16 family.</text>
</comment>
<dbReference type="InterPro" id="IPR020472">
    <property type="entry name" value="WD40_PAC1"/>
</dbReference>
<feature type="region of interest" description="Disordered" evidence="6">
    <location>
        <begin position="216"/>
        <end position="240"/>
    </location>
</feature>
<dbReference type="PRINTS" id="PR00320">
    <property type="entry name" value="GPROTEINBRPT"/>
</dbReference>
<dbReference type="InterPro" id="IPR001680">
    <property type="entry name" value="WD40_rpt"/>
</dbReference>